<feature type="transmembrane region" description="Helical" evidence="7">
    <location>
        <begin position="365"/>
        <end position="388"/>
    </location>
</feature>
<feature type="transmembrane region" description="Helical" evidence="7">
    <location>
        <begin position="314"/>
        <end position="331"/>
    </location>
</feature>
<keyword evidence="4 7" id="KW-1133">Transmembrane helix</keyword>
<dbReference type="InterPro" id="IPR020846">
    <property type="entry name" value="MFS_dom"/>
</dbReference>
<evidence type="ECO:0000256" key="5">
    <source>
        <dbReference type="ARBA" id="ARBA00023136"/>
    </source>
</evidence>
<evidence type="ECO:0000259" key="8">
    <source>
        <dbReference type="PROSITE" id="PS50850"/>
    </source>
</evidence>
<feature type="transmembrane region" description="Helical" evidence="7">
    <location>
        <begin position="112"/>
        <end position="131"/>
    </location>
</feature>
<dbReference type="InterPro" id="IPR011701">
    <property type="entry name" value="MFS"/>
</dbReference>
<feature type="transmembrane region" description="Helical" evidence="7">
    <location>
        <begin position="137"/>
        <end position="160"/>
    </location>
</feature>
<accession>A0A369JIC0</accession>
<dbReference type="InParanoid" id="A0A369JIC0"/>
<feature type="domain" description="Major facilitator superfamily (MFS) profile" evidence="8">
    <location>
        <begin position="46"/>
        <end position="458"/>
    </location>
</feature>
<organism evidence="9 10">
    <name type="scientific">Hypsizygus marmoreus</name>
    <name type="common">White beech mushroom</name>
    <name type="synonym">Agaricus marmoreus</name>
    <dbReference type="NCBI Taxonomy" id="39966"/>
    <lineage>
        <taxon>Eukaryota</taxon>
        <taxon>Fungi</taxon>
        <taxon>Dikarya</taxon>
        <taxon>Basidiomycota</taxon>
        <taxon>Agaricomycotina</taxon>
        <taxon>Agaricomycetes</taxon>
        <taxon>Agaricomycetidae</taxon>
        <taxon>Agaricales</taxon>
        <taxon>Tricholomatineae</taxon>
        <taxon>Lyophyllaceae</taxon>
        <taxon>Hypsizygus</taxon>
    </lineage>
</organism>
<dbReference type="CDD" id="cd17327">
    <property type="entry name" value="MFS_FEN2_like"/>
    <property type="match status" value="1"/>
</dbReference>
<dbReference type="FunFam" id="1.20.1250.20:FF:000068">
    <property type="entry name" value="MFS general substrate transporter"/>
    <property type="match status" value="1"/>
</dbReference>
<evidence type="ECO:0000256" key="6">
    <source>
        <dbReference type="SAM" id="MobiDB-lite"/>
    </source>
</evidence>
<dbReference type="PANTHER" id="PTHR43791">
    <property type="entry name" value="PERMEASE-RELATED"/>
    <property type="match status" value="1"/>
</dbReference>
<name>A0A369JIC0_HYPMA</name>
<feature type="transmembrane region" description="Helical" evidence="7">
    <location>
        <begin position="338"/>
        <end position="359"/>
    </location>
</feature>
<feature type="transmembrane region" description="Helical" evidence="7">
    <location>
        <begin position="172"/>
        <end position="193"/>
    </location>
</feature>
<comment type="caution">
    <text evidence="9">The sequence shown here is derived from an EMBL/GenBank/DDBJ whole genome shotgun (WGS) entry which is preliminary data.</text>
</comment>
<evidence type="ECO:0000313" key="10">
    <source>
        <dbReference type="Proteomes" id="UP000076154"/>
    </source>
</evidence>
<dbReference type="PROSITE" id="PS50850">
    <property type="entry name" value="MFS"/>
    <property type="match status" value="1"/>
</dbReference>
<evidence type="ECO:0000256" key="4">
    <source>
        <dbReference type="ARBA" id="ARBA00022989"/>
    </source>
</evidence>
<evidence type="ECO:0000256" key="3">
    <source>
        <dbReference type="ARBA" id="ARBA00022692"/>
    </source>
</evidence>
<dbReference type="GO" id="GO:0022857">
    <property type="term" value="F:transmembrane transporter activity"/>
    <property type="evidence" value="ECO:0007669"/>
    <property type="project" value="InterPro"/>
</dbReference>
<evidence type="ECO:0000256" key="7">
    <source>
        <dbReference type="SAM" id="Phobius"/>
    </source>
</evidence>
<feature type="transmembrane region" description="Helical" evidence="7">
    <location>
        <begin position="433"/>
        <end position="454"/>
    </location>
</feature>
<dbReference type="FunCoup" id="A0A369JIC0">
    <property type="interactions" value="80"/>
</dbReference>
<gene>
    <name evidence="9" type="ORF">Hypma_000321</name>
</gene>
<keyword evidence="2" id="KW-0813">Transport</keyword>
<dbReference type="Proteomes" id="UP000076154">
    <property type="component" value="Unassembled WGS sequence"/>
</dbReference>
<comment type="subcellular location">
    <subcellularLocation>
        <location evidence="1">Membrane</location>
        <topology evidence="1">Multi-pass membrane protein</topology>
    </subcellularLocation>
</comment>
<reference evidence="9" key="1">
    <citation type="submission" date="2018-04" db="EMBL/GenBank/DDBJ databases">
        <title>Whole genome sequencing of Hypsizygus marmoreus.</title>
        <authorList>
            <person name="Choi I.-G."/>
            <person name="Min B."/>
            <person name="Kim J.-G."/>
            <person name="Kim S."/>
            <person name="Oh Y.-L."/>
            <person name="Kong W.-S."/>
            <person name="Park H."/>
            <person name="Jeong J."/>
            <person name="Song E.-S."/>
        </authorList>
    </citation>
    <scope>NUCLEOTIDE SEQUENCE [LARGE SCALE GENOMIC DNA]</scope>
    <source>
        <strain evidence="9">51987-8</strain>
    </source>
</reference>
<dbReference type="SUPFAM" id="SSF103473">
    <property type="entry name" value="MFS general substrate transporter"/>
    <property type="match status" value="1"/>
</dbReference>
<feature type="region of interest" description="Disordered" evidence="6">
    <location>
        <begin position="1"/>
        <end position="32"/>
    </location>
</feature>
<keyword evidence="3 7" id="KW-0812">Transmembrane</keyword>
<dbReference type="EMBL" id="LUEZ02000101">
    <property type="protein sequence ID" value="RDB18576.1"/>
    <property type="molecule type" value="Genomic_DNA"/>
</dbReference>
<proteinExistence type="predicted"/>
<feature type="transmembrane region" description="Helical" evidence="7">
    <location>
        <begin position="400"/>
        <end position="421"/>
    </location>
</feature>
<sequence>MAESPTKTERDWEGSSLEKEAPESPKGDAEPIPVESNVRRKVDLHLIPLVAILYLCSFLDRGNIGNARVAGMGTDLNLTGIKYQLAAAVFFIPYSLAEIPCNVMLKVLRPSIWISGIMFAWGIVMVCMTFVKSFQGLVIARVFLGLTEAGLPPGVAFYITLWYRRVDQARPISLYFSSATLSGAFGGLLAFAIQKMNGRAGLRGWQWIFLLEGLVTVIFALVAFWKLPDYPSTAKFLTEDEKEHLVEALKRDNAGEPSHFEKRFIWETLKDPKSWLQTVIYLGMVMPLYAFSLFLPTIINALGYSASTAQLMTIPPYAAGCVCTILVGMLSDRYKLRGPFVMGLSFLGIIGYAMLYATSPKNLPGVGYAGAILAACGVFPTVPIMLAWGSGNAGSSLKKAVIIGLLSGVGNLGGICSSFIYRTQDTPRFHLGHGIVIGFLCMAFVSSGFATWLYSHLNKKKEAQCLQDGIKSDRKTEFAHLGINSPLFRYSL</sequence>
<evidence type="ECO:0000313" key="9">
    <source>
        <dbReference type="EMBL" id="RDB18576.1"/>
    </source>
</evidence>
<dbReference type="PANTHER" id="PTHR43791:SF19">
    <property type="entry name" value="TRANSPORTER, PUTATIVE (AFU_ORTHOLOGUE AFUA_1G01812)-RELATED"/>
    <property type="match status" value="1"/>
</dbReference>
<dbReference type="AlphaFoldDB" id="A0A369JIC0"/>
<feature type="transmembrane region" description="Helical" evidence="7">
    <location>
        <begin position="205"/>
        <end position="225"/>
    </location>
</feature>
<keyword evidence="5 7" id="KW-0472">Membrane</keyword>
<keyword evidence="10" id="KW-1185">Reference proteome</keyword>
<dbReference type="Gene3D" id="1.20.1250.20">
    <property type="entry name" value="MFS general substrate transporter like domains"/>
    <property type="match status" value="2"/>
</dbReference>
<feature type="transmembrane region" description="Helical" evidence="7">
    <location>
        <begin position="279"/>
        <end position="302"/>
    </location>
</feature>
<evidence type="ECO:0000256" key="1">
    <source>
        <dbReference type="ARBA" id="ARBA00004141"/>
    </source>
</evidence>
<evidence type="ECO:0000256" key="2">
    <source>
        <dbReference type="ARBA" id="ARBA00022448"/>
    </source>
</evidence>
<dbReference type="GO" id="GO:0016020">
    <property type="term" value="C:membrane"/>
    <property type="evidence" value="ECO:0007669"/>
    <property type="project" value="UniProtKB-SubCell"/>
</dbReference>
<dbReference type="OrthoDB" id="2962993at2759"/>
<protein>
    <recommendedName>
        <fullName evidence="8">Major facilitator superfamily (MFS) profile domain-containing protein</fullName>
    </recommendedName>
</protein>
<dbReference type="InterPro" id="IPR036259">
    <property type="entry name" value="MFS_trans_sf"/>
</dbReference>
<dbReference type="FunFam" id="1.20.1250.20:FF:000034">
    <property type="entry name" value="MFS general substrate transporter"/>
    <property type="match status" value="1"/>
</dbReference>
<feature type="compositionally biased region" description="Basic and acidic residues" evidence="6">
    <location>
        <begin position="1"/>
        <end position="29"/>
    </location>
</feature>
<dbReference type="Pfam" id="PF07690">
    <property type="entry name" value="MFS_1"/>
    <property type="match status" value="1"/>
</dbReference>